<evidence type="ECO:0000256" key="12">
    <source>
        <dbReference type="ARBA" id="ARBA00034005"/>
    </source>
</evidence>
<evidence type="ECO:0000256" key="3">
    <source>
        <dbReference type="ARBA" id="ARBA00013308"/>
    </source>
</evidence>
<dbReference type="InterPro" id="IPR010994">
    <property type="entry name" value="RuvA_2-like"/>
</dbReference>
<evidence type="ECO:0000256" key="5">
    <source>
        <dbReference type="ARBA" id="ARBA00022705"/>
    </source>
</evidence>
<dbReference type="InterPro" id="IPR018239">
    <property type="entry name" value="DNA_ligase_AS"/>
</dbReference>
<dbReference type="InterPro" id="IPR001679">
    <property type="entry name" value="DNA_ligase"/>
</dbReference>
<evidence type="ECO:0000256" key="13">
    <source>
        <dbReference type="ARBA" id="ARBA00060881"/>
    </source>
</evidence>
<dbReference type="Pfam" id="PF01653">
    <property type="entry name" value="DNA_ligase_aden"/>
    <property type="match status" value="1"/>
</dbReference>
<dbReference type="SUPFAM" id="SSF52113">
    <property type="entry name" value="BRCT domain"/>
    <property type="match status" value="1"/>
</dbReference>
<dbReference type="Pfam" id="PF03120">
    <property type="entry name" value="OB_DNA_ligase"/>
    <property type="match status" value="1"/>
</dbReference>
<evidence type="ECO:0000256" key="9">
    <source>
        <dbReference type="ARBA" id="ARBA00022842"/>
    </source>
</evidence>
<protein>
    <recommendedName>
        <fullName evidence="3 14">DNA ligase</fullName>
        <ecNumber evidence="2 14">6.5.1.2</ecNumber>
    </recommendedName>
    <alternativeName>
        <fullName evidence="14">Polydeoxyribonucleotide synthase [NAD(+)]</fullName>
    </alternativeName>
</protein>
<reference evidence="16 17" key="1">
    <citation type="journal article" date="2017" name="Front. Microbiol.">
        <title>Comparative Genomic Analysis of the Class Epsilonproteobacteria and Proposed Reclassification to Epsilonbacteraeota (phyl. nov.).</title>
        <authorList>
            <person name="Waite D.W."/>
            <person name="Vanwonterghem I."/>
            <person name="Rinke C."/>
            <person name="Parks D.H."/>
            <person name="Zhang Y."/>
            <person name="Takai K."/>
            <person name="Sievert S.M."/>
            <person name="Simon J."/>
            <person name="Campbell B.J."/>
            <person name="Hanson T.E."/>
            <person name="Woyke T."/>
            <person name="Klotz M.G."/>
            <person name="Hugenholtz P."/>
        </authorList>
    </citation>
    <scope>NUCLEOTIDE SEQUENCE [LARGE SCALE GENOMIC DNA]</scope>
    <source>
        <strain evidence="16">UBA11420</strain>
    </source>
</reference>
<evidence type="ECO:0000256" key="8">
    <source>
        <dbReference type="ARBA" id="ARBA00022833"/>
    </source>
</evidence>
<dbReference type="SUPFAM" id="SSF50249">
    <property type="entry name" value="Nucleic acid-binding proteins"/>
    <property type="match status" value="1"/>
</dbReference>
<dbReference type="PANTHER" id="PTHR23389:SF9">
    <property type="entry name" value="DNA LIGASE"/>
    <property type="match status" value="1"/>
</dbReference>
<feature type="binding site" evidence="14">
    <location>
        <position position="280"/>
    </location>
    <ligand>
        <name>NAD(+)</name>
        <dbReference type="ChEBI" id="CHEBI:57540"/>
    </ligand>
</feature>
<evidence type="ECO:0000259" key="15">
    <source>
        <dbReference type="PROSITE" id="PS50172"/>
    </source>
</evidence>
<dbReference type="Gene3D" id="1.10.150.20">
    <property type="entry name" value="5' to 3' exonuclease, C-terminal subdomain"/>
    <property type="match status" value="2"/>
</dbReference>
<keyword evidence="4 14" id="KW-0436">Ligase</keyword>
<evidence type="ECO:0000256" key="7">
    <source>
        <dbReference type="ARBA" id="ARBA00022763"/>
    </source>
</evidence>
<dbReference type="Pfam" id="PF14520">
    <property type="entry name" value="HHH_5"/>
    <property type="match status" value="1"/>
</dbReference>
<evidence type="ECO:0000256" key="14">
    <source>
        <dbReference type="HAMAP-Rule" id="MF_01588"/>
    </source>
</evidence>
<dbReference type="SUPFAM" id="SSF47781">
    <property type="entry name" value="RuvA domain 2-like"/>
    <property type="match status" value="1"/>
</dbReference>
<sequence>MTHHDYLDKVSLANTWAKAYYVDDAPLASDEEYDLLYHEILAYEQANPLLIDESSPTKRVGGKVLDGFEKAAHGARMWSMEDVFDQFELDAWIERVRKVKETFTFYCEPKFDGASLNLIYEHGFLKQAITRGDGSIGEDVTQNVKTIASIPLTIEHQGLLEIRGEVVIKKADFERLNDERLCAGEALFANPRNAAAGSLRQLDTSVTSKRKLMFYPWGIGMNSLTQSRLSERMAYVYGLGFLKPPRILVTSHIEAVHALYNELIATRDAIEMMMDGMVVKIDEIALQEELGYTVKYPRWMVAFKFPAIEKVTTINAITLQVGRTGVVTPVAEVEAVNIEGVIVERATLHNFDEIERKDIRIHDTVIIIRSGDVIPKIIKVLESRRKGNEIVPKRPTHCPVCGEELLDEGALIKCQNLSCDARILGAMIHFASKKALNIDGLGDKIIEQLYAQKLILHVKDLFTLTMDDLLTLEGFKEKKARNLLDAIASCKGVALEKFINALGIEHIGEVAAKKIARAFGNEWLQAHYDAVVALEGFGEEMAKSLMEFIRVNAQETQELMAILEPTCQKLEITESVFTGKTVVLTGAMSESRDAIKERLEKLGAKVSGSVSKKTDFVIYGDDAGSKLSKAQELGVKTLSEHEMAEMLDEA</sequence>
<dbReference type="GO" id="GO:0003677">
    <property type="term" value="F:DNA binding"/>
    <property type="evidence" value="ECO:0007669"/>
    <property type="project" value="InterPro"/>
</dbReference>
<dbReference type="FunFam" id="2.40.50.140:FF:000012">
    <property type="entry name" value="DNA ligase"/>
    <property type="match status" value="1"/>
</dbReference>
<dbReference type="InterPro" id="IPR003583">
    <property type="entry name" value="Hlx-hairpin-Hlx_DNA-bd_motif"/>
</dbReference>
<dbReference type="HAMAP" id="MF_01588">
    <property type="entry name" value="DNA_ligase_A"/>
    <property type="match status" value="1"/>
</dbReference>
<evidence type="ECO:0000313" key="17">
    <source>
        <dbReference type="Proteomes" id="UP000231638"/>
    </source>
</evidence>
<dbReference type="PIRSF" id="PIRSF001604">
    <property type="entry name" value="LigA"/>
    <property type="match status" value="1"/>
</dbReference>
<keyword evidence="11 14" id="KW-0234">DNA repair</keyword>
<dbReference type="GO" id="GO:0046872">
    <property type="term" value="F:metal ion binding"/>
    <property type="evidence" value="ECO:0007669"/>
    <property type="project" value="UniProtKB-KW"/>
</dbReference>
<comment type="similarity">
    <text evidence="13 14">Belongs to the NAD-dependent DNA ligase family. LigA subfamily.</text>
</comment>
<gene>
    <name evidence="14" type="primary">ligA</name>
    <name evidence="16" type="ORF">CFH80_03100</name>
</gene>
<keyword evidence="8 14" id="KW-0862">Zinc</keyword>
<comment type="function">
    <text evidence="1 14">DNA ligase that catalyzes the formation of phosphodiester linkages between 5'-phosphoryl and 3'-hydroxyl groups in double-stranded DNA using NAD as a coenzyme and as the energy source for the reaction. It is essential for DNA replication and repair of damaged DNA.</text>
</comment>
<dbReference type="Pfam" id="PF12826">
    <property type="entry name" value="HHH_2"/>
    <property type="match status" value="1"/>
</dbReference>
<evidence type="ECO:0000256" key="10">
    <source>
        <dbReference type="ARBA" id="ARBA00023027"/>
    </source>
</evidence>
<dbReference type="GO" id="GO:0006260">
    <property type="term" value="P:DNA replication"/>
    <property type="evidence" value="ECO:0007669"/>
    <property type="project" value="UniProtKB-KW"/>
</dbReference>
<dbReference type="InterPro" id="IPR004150">
    <property type="entry name" value="NAD_DNA_ligase_OB"/>
</dbReference>
<dbReference type="SMART" id="SM00278">
    <property type="entry name" value="HhH1"/>
    <property type="match status" value="4"/>
</dbReference>
<dbReference type="PROSITE" id="PS01055">
    <property type="entry name" value="DNA_LIGASE_N1"/>
    <property type="match status" value="1"/>
</dbReference>
<dbReference type="InterPro" id="IPR041663">
    <property type="entry name" value="DisA/LigA_HHH"/>
</dbReference>
<evidence type="ECO:0000256" key="4">
    <source>
        <dbReference type="ARBA" id="ARBA00022598"/>
    </source>
</evidence>
<keyword evidence="9 14" id="KW-0460">Magnesium</keyword>
<feature type="binding site" evidence="14">
    <location>
        <position position="304"/>
    </location>
    <ligand>
        <name>NAD(+)</name>
        <dbReference type="ChEBI" id="CHEBI:57540"/>
    </ligand>
</feature>
<dbReference type="Proteomes" id="UP000231638">
    <property type="component" value="Unassembled WGS sequence"/>
</dbReference>
<dbReference type="NCBIfam" id="TIGR00575">
    <property type="entry name" value="dnlj"/>
    <property type="match status" value="1"/>
</dbReference>
<feature type="binding site" evidence="14">
    <location>
        <begin position="79"/>
        <end position="80"/>
    </location>
    <ligand>
        <name>NAD(+)</name>
        <dbReference type="ChEBI" id="CHEBI:57540"/>
    </ligand>
</feature>
<dbReference type="FunFam" id="1.10.150.20:FF:000007">
    <property type="entry name" value="DNA ligase"/>
    <property type="match status" value="1"/>
</dbReference>
<name>A0A2D3WI67_9BACT</name>
<dbReference type="EC" id="6.5.1.2" evidence="2 14"/>
<dbReference type="SMART" id="SM00292">
    <property type="entry name" value="BRCT"/>
    <property type="match status" value="1"/>
</dbReference>
<feature type="active site" description="N6-AMP-lysine intermediate" evidence="14">
    <location>
        <position position="110"/>
    </location>
</feature>
<dbReference type="SUPFAM" id="SSF56091">
    <property type="entry name" value="DNA ligase/mRNA capping enzyme, catalytic domain"/>
    <property type="match status" value="1"/>
</dbReference>
<feature type="binding site" evidence="14">
    <location>
        <position position="108"/>
    </location>
    <ligand>
        <name>NAD(+)</name>
        <dbReference type="ChEBI" id="CHEBI:57540"/>
    </ligand>
</feature>
<keyword evidence="10 14" id="KW-0520">NAD</keyword>
<evidence type="ECO:0000256" key="6">
    <source>
        <dbReference type="ARBA" id="ARBA00022723"/>
    </source>
</evidence>
<dbReference type="InterPro" id="IPR036420">
    <property type="entry name" value="BRCT_dom_sf"/>
</dbReference>
<feature type="binding site" evidence="14">
    <location>
        <position position="414"/>
    </location>
    <ligand>
        <name>Zn(2+)</name>
        <dbReference type="ChEBI" id="CHEBI:29105"/>
    </ligand>
</feature>
<feature type="binding site" evidence="14">
    <location>
        <position position="419"/>
    </location>
    <ligand>
        <name>Zn(2+)</name>
        <dbReference type="ChEBI" id="CHEBI:29105"/>
    </ligand>
</feature>
<comment type="catalytic activity">
    <reaction evidence="12 14">
        <text>NAD(+) + (deoxyribonucleotide)n-3'-hydroxyl + 5'-phospho-(deoxyribonucleotide)m = (deoxyribonucleotide)n+m + AMP + beta-nicotinamide D-nucleotide.</text>
        <dbReference type="EC" id="6.5.1.2"/>
    </reaction>
</comment>
<proteinExistence type="inferred from homology"/>
<dbReference type="InterPro" id="IPR013839">
    <property type="entry name" value="DNAligase_adenylation"/>
</dbReference>
<dbReference type="Pfam" id="PF00533">
    <property type="entry name" value="BRCT"/>
    <property type="match status" value="1"/>
</dbReference>
<dbReference type="InterPro" id="IPR013840">
    <property type="entry name" value="DNAligase_N"/>
</dbReference>
<comment type="caution">
    <text evidence="16">The sequence shown here is derived from an EMBL/GenBank/DDBJ whole genome shotgun (WGS) entry which is preliminary data.</text>
</comment>
<dbReference type="CDD" id="cd17748">
    <property type="entry name" value="BRCT_DNA_ligase_like"/>
    <property type="match status" value="1"/>
</dbReference>
<evidence type="ECO:0000256" key="11">
    <source>
        <dbReference type="ARBA" id="ARBA00023204"/>
    </source>
</evidence>
<dbReference type="SMART" id="SM00532">
    <property type="entry name" value="LIGANc"/>
    <property type="match status" value="1"/>
</dbReference>
<feature type="binding site" evidence="14">
    <location>
        <begin position="30"/>
        <end position="34"/>
    </location>
    <ligand>
        <name>NAD(+)</name>
        <dbReference type="ChEBI" id="CHEBI:57540"/>
    </ligand>
</feature>
<dbReference type="STRING" id="366522.GCA_001548055_01099"/>
<keyword evidence="14" id="KW-0464">Manganese</keyword>
<feature type="binding site" evidence="14">
    <location>
        <position position="131"/>
    </location>
    <ligand>
        <name>NAD(+)</name>
        <dbReference type="ChEBI" id="CHEBI:57540"/>
    </ligand>
</feature>
<feature type="domain" description="BRCT" evidence="15">
    <location>
        <begin position="572"/>
        <end position="650"/>
    </location>
</feature>
<dbReference type="Gene3D" id="3.30.470.30">
    <property type="entry name" value="DNA ligase/mRNA capping enzyme"/>
    <property type="match status" value="1"/>
</dbReference>
<dbReference type="PROSITE" id="PS50172">
    <property type="entry name" value="BRCT"/>
    <property type="match status" value="1"/>
</dbReference>
<dbReference type="AlphaFoldDB" id="A0A2D3WI67"/>
<accession>A0A2D3WI67</accession>
<organism evidence="16 17">
    <name type="scientific">Sulfurospirillum cavolei</name>
    <dbReference type="NCBI Taxonomy" id="366522"/>
    <lineage>
        <taxon>Bacteria</taxon>
        <taxon>Pseudomonadati</taxon>
        <taxon>Campylobacterota</taxon>
        <taxon>Epsilonproteobacteria</taxon>
        <taxon>Campylobacterales</taxon>
        <taxon>Sulfurospirillaceae</taxon>
        <taxon>Sulfurospirillum</taxon>
    </lineage>
</organism>
<dbReference type="CDD" id="cd00114">
    <property type="entry name" value="LIGANc"/>
    <property type="match status" value="1"/>
</dbReference>
<dbReference type="NCBIfam" id="NF005932">
    <property type="entry name" value="PRK07956.1"/>
    <property type="match status" value="1"/>
</dbReference>
<dbReference type="InterPro" id="IPR001357">
    <property type="entry name" value="BRCT_dom"/>
</dbReference>
<dbReference type="PANTHER" id="PTHR23389">
    <property type="entry name" value="CHROMOSOME TRANSMISSION FIDELITY FACTOR 18"/>
    <property type="match status" value="1"/>
</dbReference>
<feature type="binding site" evidence="14">
    <location>
        <position position="398"/>
    </location>
    <ligand>
        <name>Zn(2+)</name>
        <dbReference type="ChEBI" id="CHEBI:29105"/>
    </ligand>
</feature>
<evidence type="ECO:0000256" key="2">
    <source>
        <dbReference type="ARBA" id="ARBA00012722"/>
    </source>
</evidence>
<keyword evidence="5 14" id="KW-0235">DNA replication</keyword>
<feature type="binding site" evidence="14">
    <location>
        <position position="165"/>
    </location>
    <ligand>
        <name>NAD(+)</name>
        <dbReference type="ChEBI" id="CHEBI:57540"/>
    </ligand>
</feature>
<dbReference type="Gene3D" id="3.40.50.10190">
    <property type="entry name" value="BRCT domain"/>
    <property type="match status" value="1"/>
</dbReference>
<dbReference type="Gene3D" id="1.10.287.610">
    <property type="entry name" value="Helix hairpin bin"/>
    <property type="match status" value="1"/>
</dbReference>
<dbReference type="GO" id="GO:0003911">
    <property type="term" value="F:DNA ligase (NAD+) activity"/>
    <property type="evidence" value="ECO:0007669"/>
    <property type="project" value="UniProtKB-UniRule"/>
</dbReference>
<keyword evidence="6 14" id="KW-0479">Metal-binding</keyword>
<dbReference type="InterPro" id="IPR012340">
    <property type="entry name" value="NA-bd_OB-fold"/>
</dbReference>
<dbReference type="GO" id="GO:0006281">
    <property type="term" value="P:DNA repair"/>
    <property type="evidence" value="ECO:0007669"/>
    <property type="project" value="UniProtKB-KW"/>
</dbReference>
<dbReference type="Gene3D" id="2.40.50.140">
    <property type="entry name" value="Nucleic acid-binding proteins"/>
    <property type="match status" value="1"/>
</dbReference>
<evidence type="ECO:0000256" key="1">
    <source>
        <dbReference type="ARBA" id="ARBA00004067"/>
    </source>
</evidence>
<evidence type="ECO:0000313" key="16">
    <source>
        <dbReference type="EMBL" id="DAB36779.1"/>
    </source>
</evidence>
<dbReference type="GO" id="GO:0005829">
    <property type="term" value="C:cytosol"/>
    <property type="evidence" value="ECO:0007669"/>
    <property type="project" value="TreeGrafter"/>
</dbReference>
<keyword evidence="7 14" id="KW-0227">DNA damage</keyword>
<comment type="cofactor">
    <cofactor evidence="14">
        <name>Mg(2+)</name>
        <dbReference type="ChEBI" id="CHEBI:18420"/>
    </cofactor>
    <cofactor evidence="14">
        <name>Mn(2+)</name>
        <dbReference type="ChEBI" id="CHEBI:29035"/>
    </cofactor>
</comment>
<feature type="binding site" evidence="14">
    <location>
        <position position="401"/>
    </location>
    <ligand>
        <name>Zn(2+)</name>
        <dbReference type="ChEBI" id="CHEBI:29105"/>
    </ligand>
</feature>
<dbReference type="EMBL" id="DLUG01000083">
    <property type="protein sequence ID" value="DAB36779.1"/>
    <property type="molecule type" value="Genomic_DNA"/>
</dbReference>